<gene>
    <name evidence="1" type="ORF">IAC55_02310</name>
</gene>
<evidence type="ECO:0000313" key="1">
    <source>
        <dbReference type="EMBL" id="MBO8434143.1"/>
    </source>
</evidence>
<dbReference type="Gene3D" id="1.10.720.30">
    <property type="entry name" value="SAP domain"/>
    <property type="match status" value="1"/>
</dbReference>
<comment type="caution">
    <text evidence="1">The sequence shown here is derived from an EMBL/GenBank/DDBJ whole genome shotgun (WGS) entry which is preliminary data.</text>
</comment>
<proteinExistence type="predicted"/>
<dbReference type="EMBL" id="JADIMX010000044">
    <property type="protein sequence ID" value="MBO8434143.1"/>
    <property type="molecule type" value="Genomic_DNA"/>
</dbReference>
<dbReference type="InterPro" id="IPR036361">
    <property type="entry name" value="SAP_dom_sf"/>
</dbReference>
<organism evidence="1 2">
    <name type="scientific">Candidatus Fimicola merdigallinarum</name>
    <dbReference type="NCBI Taxonomy" id="2840819"/>
    <lineage>
        <taxon>Bacteria</taxon>
        <taxon>Bacillati</taxon>
        <taxon>Bacillota</taxon>
        <taxon>Clostridia</taxon>
        <taxon>Lachnospirales</taxon>
        <taxon>Lachnospiraceae</taxon>
        <taxon>Lachnospiraceae incertae sedis</taxon>
        <taxon>Candidatus Fimicola</taxon>
    </lineage>
</organism>
<sequence>MYRLKNENVERVTDKEYTRDKLISEGFYLLDENIKNDCEETEKLPSTNLETEKLLFVPLENEELEKLTVTELKEYAKLHNIDLGENTKKADILQILTNRKW</sequence>
<dbReference type="Proteomes" id="UP000823611">
    <property type="component" value="Unassembled WGS sequence"/>
</dbReference>
<reference evidence="1" key="1">
    <citation type="submission" date="2020-10" db="EMBL/GenBank/DDBJ databases">
        <authorList>
            <person name="Gilroy R."/>
        </authorList>
    </citation>
    <scope>NUCLEOTIDE SEQUENCE</scope>
    <source>
        <strain evidence="1">F6-4510</strain>
    </source>
</reference>
<name>A0A9D9DWL2_9FIRM</name>
<accession>A0A9D9DWL2</accession>
<dbReference type="AlphaFoldDB" id="A0A9D9DWL2"/>
<protein>
    <recommendedName>
        <fullName evidence="3">Rho termination factor N-terminal domain-containing protein</fullName>
    </recommendedName>
</protein>
<reference evidence="1" key="2">
    <citation type="journal article" date="2021" name="PeerJ">
        <title>Extensive microbial diversity within the chicken gut microbiome revealed by metagenomics and culture.</title>
        <authorList>
            <person name="Gilroy R."/>
            <person name="Ravi A."/>
            <person name="Getino M."/>
            <person name="Pursley I."/>
            <person name="Horton D.L."/>
            <person name="Alikhan N.F."/>
            <person name="Baker D."/>
            <person name="Gharbi K."/>
            <person name="Hall N."/>
            <person name="Watson M."/>
            <person name="Adriaenssens E.M."/>
            <person name="Foster-Nyarko E."/>
            <person name="Jarju S."/>
            <person name="Secka A."/>
            <person name="Antonio M."/>
            <person name="Oren A."/>
            <person name="Chaudhuri R.R."/>
            <person name="La Ragione R."/>
            <person name="Hildebrand F."/>
            <person name="Pallen M.J."/>
        </authorList>
    </citation>
    <scope>NUCLEOTIDE SEQUENCE</scope>
    <source>
        <strain evidence="1">F6-4510</strain>
    </source>
</reference>
<evidence type="ECO:0000313" key="2">
    <source>
        <dbReference type="Proteomes" id="UP000823611"/>
    </source>
</evidence>
<evidence type="ECO:0008006" key="3">
    <source>
        <dbReference type="Google" id="ProtNLM"/>
    </source>
</evidence>